<evidence type="ECO:0000256" key="1">
    <source>
        <dbReference type="ARBA" id="ARBA00022468"/>
    </source>
</evidence>
<proteinExistence type="predicted"/>
<dbReference type="GO" id="GO:0005096">
    <property type="term" value="F:GTPase activator activity"/>
    <property type="evidence" value="ECO:0007669"/>
    <property type="project" value="UniProtKB-KW"/>
</dbReference>
<dbReference type="InterPro" id="IPR000331">
    <property type="entry name" value="Rap/Ran_GAP_dom"/>
</dbReference>
<evidence type="ECO:0000259" key="3">
    <source>
        <dbReference type="PROSITE" id="PS50085"/>
    </source>
</evidence>
<dbReference type="EMBL" id="JAWQEG010005612">
    <property type="protein sequence ID" value="KAK3857396.1"/>
    <property type="molecule type" value="Genomic_DNA"/>
</dbReference>
<feature type="compositionally biased region" description="Basic residues" evidence="2">
    <location>
        <begin position="272"/>
        <end position="284"/>
    </location>
</feature>
<evidence type="ECO:0000256" key="2">
    <source>
        <dbReference type="SAM" id="MobiDB-lite"/>
    </source>
</evidence>
<dbReference type="Proteomes" id="UP001286313">
    <property type="component" value="Unassembled WGS sequence"/>
</dbReference>
<dbReference type="InterPro" id="IPR035974">
    <property type="entry name" value="Rap/Ran-GAP_sf"/>
</dbReference>
<dbReference type="PROSITE" id="PS50085">
    <property type="entry name" value="RAPGAP"/>
    <property type="match status" value="1"/>
</dbReference>
<feature type="domain" description="Rap-GAP" evidence="3">
    <location>
        <begin position="1"/>
        <end position="133"/>
    </location>
</feature>
<keyword evidence="5" id="KW-1185">Reference proteome</keyword>
<reference evidence="4" key="1">
    <citation type="submission" date="2023-10" db="EMBL/GenBank/DDBJ databases">
        <title>Genome assemblies of two species of porcelain crab, Petrolisthes cinctipes and Petrolisthes manimaculis (Anomura: Porcellanidae).</title>
        <authorList>
            <person name="Angst P."/>
        </authorList>
    </citation>
    <scope>NUCLEOTIDE SEQUENCE</scope>
    <source>
        <strain evidence="4">PB745_01</strain>
        <tissue evidence="4">Gill</tissue>
    </source>
</reference>
<gene>
    <name evidence="4" type="ORF">Pcinc_036352</name>
</gene>
<sequence>MFHVSTLLPYKENDPQQLERKRHIGNDMVAVVFQEGNTPFAPDMIASHFLHAYIVVQPVDPCTPNTRYRVSVTARSDVPFFGPTLPASGLFDKGPGFKDFLLTKLINAEIACYKAERFAKLELRTRSSLLVSLMEELKNRSNAFLGVTHTAEAPKQENTTGNKFREIVRSVLIGRKNQETVGGGLKKPSSAAAGGGGAGNALTPLSGRSKGSSSGGGGGGGRRRRRGQQQRGGSHTPLQPGQHPQHPHGPLGERRLLPQLHGDRRAAEDPKRRLRHRTRIHVIR</sequence>
<dbReference type="AlphaFoldDB" id="A0AAE1EPJ9"/>
<feature type="compositionally biased region" description="Low complexity" evidence="2">
    <location>
        <begin position="200"/>
        <end position="212"/>
    </location>
</feature>
<dbReference type="PANTHER" id="PTHR15711">
    <property type="entry name" value="RAP GTPASE-ACTIVATING PROTEIN"/>
    <property type="match status" value="1"/>
</dbReference>
<dbReference type="GO" id="GO:0051056">
    <property type="term" value="P:regulation of small GTPase mediated signal transduction"/>
    <property type="evidence" value="ECO:0007669"/>
    <property type="project" value="InterPro"/>
</dbReference>
<comment type="caution">
    <text evidence="4">The sequence shown here is derived from an EMBL/GenBank/DDBJ whole genome shotgun (WGS) entry which is preliminary data.</text>
</comment>
<accession>A0AAE1EPJ9</accession>
<dbReference type="PANTHER" id="PTHR15711:SF32">
    <property type="entry name" value="RAP GTPASE ACTIVATING PROTEIN 1, ISOFORM H"/>
    <property type="match status" value="1"/>
</dbReference>
<dbReference type="Gene3D" id="3.40.50.11210">
    <property type="entry name" value="Rap/Ran-GAP"/>
    <property type="match status" value="1"/>
</dbReference>
<feature type="compositionally biased region" description="Basic and acidic residues" evidence="2">
    <location>
        <begin position="251"/>
        <end position="271"/>
    </location>
</feature>
<evidence type="ECO:0000313" key="4">
    <source>
        <dbReference type="EMBL" id="KAK3857396.1"/>
    </source>
</evidence>
<dbReference type="SUPFAM" id="SSF111347">
    <property type="entry name" value="Rap/Ran-GAP"/>
    <property type="match status" value="1"/>
</dbReference>
<dbReference type="InterPro" id="IPR050989">
    <property type="entry name" value="Rap1_Ran_GAP"/>
</dbReference>
<evidence type="ECO:0000313" key="5">
    <source>
        <dbReference type="Proteomes" id="UP001286313"/>
    </source>
</evidence>
<feature type="compositionally biased region" description="Low complexity" evidence="2">
    <location>
        <begin position="229"/>
        <end position="250"/>
    </location>
</feature>
<dbReference type="Pfam" id="PF02145">
    <property type="entry name" value="Rap_GAP"/>
    <property type="match status" value="1"/>
</dbReference>
<name>A0AAE1EPJ9_PETCI</name>
<feature type="region of interest" description="Disordered" evidence="2">
    <location>
        <begin position="179"/>
        <end position="284"/>
    </location>
</feature>
<protein>
    <recommendedName>
        <fullName evidence="3">Rap-GAP domain-containing protein</fullName>
    </recommendedName>
</protein>
<keyword evidence="1" id="KW-0343">GTPase activation</keyword>
<dbReference type="GO" id="GO:0005737">
    <property type="term" value="C:cytoplasm"/>
    <property type="evidence" value="ECO:0007669"/>
    <property type="project" value="TreeGrafter"/>
</dbReference>
<organism evidence="4 5">
    <name type="scientific">Petrolisthes cinctipes</name>
    <name type="common">Flat porcelain crab</name>
    <dbReference type="NCBI Taxonomy" id="88211"/>
    <lineage>
        <taxon>Eukaryota</taxon>
        <taxon>Metazoa</taxon>
        <taxon>Ecdysozoa</taxon>
        <taxon>Arthropoda</taxon>
        <taxon>Crustacea</taxon>
        <taxon>Multicrustacea</taxon>
        <taxon>Malacostraca</taxon>
        <taxon>Eumalacostraca</taxon>
        <taxon>Eucarida</taxon>
        <taxon>Decapoda</taxon>
        <taxon>Pleocyemata</taxon>
        <taxon>Anomura</taxon>
        <taxon>Galatheoidea</taxon>
        <taxon>Porcellanidae</taxon>
        <taxon>Petrolisthes</taxon>
    </lineage>
</organism>